<evidence type="ECO:0000313" key="9">
    <source>
        <dbReference type="EMBL" id="TXD89299.1"/>
    </source>
</evidence>
<reference evidence="4 12" key="1">
    <citation type="submission" date="2019-08" db="EMBL/GenBank/DDBJ databases">
        <title>Genomes of Subsaximicrobium wynnwilliamsii strains.</title>
        <authorList>
            <person name="Bowman J.P."/>
        </authorList>
    </citation>
    <scope>NUCLEOTIDE SEQUENCE [LARGE SCALE GENOMIC DNA]</scope>
    <source>
        <strain evidence="4 12">2-80-2</strain>
    </source>
</reference>
<dbReference type="EMBL" id="VORO01000028">
    <property type="protein sequence ID" value="TXD87200.1"/>
    <property type="molecule type" value="Genomic_DNA"/>
</dbReference>
<proteinExistence type="predicted"/>
<dbReference type="EMBL" id="VORO01000032">
    <property type="protein sequence ID" value="TXD86984.1"/>
    <property type="molecule type" value="Genomic_DNA"/>
</dbReference>
<dbReference type="EMBL" id="VORO01000029">
    <property type="protein sequence ID" value="TXD87141.1"/>
    <property type="molecule type" value="Genomic_DNA"/>
</dbReference>
<evidence type="ECO:0000313" key="3">
    <source>
        <dbReference type="EMBL" id="TXD86436.1"/>
    </source>
</evidence>
<evidence type="ECO:0000313" key="1">
    <source>
        <dbReference type="EMBL" id="TXD85863.1"/>
    </source>
</evidence>
<evidence type="ECO:0000313" key="11">
    <source>
        <dbReference type="EMBL" id="TXD89727.1"/>
    </source>
</evidence>
<gene>
    <name evidence="11" type="ORF">ESY86_08070</name>
    <name evidence="10" type="ORF">ESY86_08965</name>
    <name evidence="9" type="ORF">ESY86_09680</name>
    <name evidence="8" type="ORF">ESY86_11550</name>
    <name evidence="7" type="ORF">ESY86_17960</name>
    <name evidence="6" type="ORF">ESY86_18115</name>
    <name evidence="5" type="ORF">ESY86_18490</name>
    <name evidence="4" type="ORF">ESY86_20085</name>
    <name evidence="3" type="ORF">ESY86_20185</name>
    <name evidence="2" type="ORF">ESY86_20250</name>
    <name evidence="1" type="ORF">ESY86_20755</name>
</gene>
<evidence type="ECO:0000313" key="12">
    <source>
        <dbReference type="Proteomes" id="UP000321578"/>
    </source>
</evidence>
<organism evidence="4 12">
    <name type="scientific">Subsaximicrobium wynnwilliamsii</name>
    <dbReference type="NCBI Taxonomy" id="291179"/>
    <lineage>
        <taxon>Bacteria</taxon>
        <taxon>Pseudomonadati</taxon>
        <taxon>Bacteroidota</taxon>
        <taxon>Flavobacteriia</taxon>
        <taxon>Flavobacteriales</taxon>
        <taxon>Flavobacteriaceae</taxon>
        <taxon>Subsaximicrobium</taxon>
    </lineage>
</organism>
<evidence type="ECO:0000313" key="10">
    <source>
        <dbReference type="EMBL" id="TXD89500.1"/>
    </source>
</evidence>
<evidence type="ECO:0000313" key="7">
    <source>
        <dbReference type="EMBL" id="TXD87200.1"/>
    </source>
</evidence>
<accession>A0A5C6ZA87</accession>
<dbReference type="EMBL" id="VORO01000057">
    <property type="protein sequence ID" value="TXD86478.1"/>
    <property type="molecule type" value="Genomic_DNA"/>
</dbReference>
<dbReference type="EMBL" id="VORO01000012">
    <property type="protein sequence ID" value="TXD88602.1"/>
    <property type="molecule type" value="Genomic_DNA"/>
</dbReference>
<dbReference type="Proteomes" id="UP000321578">
    <property type="component" value="Unassembled WGS sequence"/>
</dbReference>
<sequence length="37" mass="4522">KYLQLYLNEFVYKLNRRYFGERIFDRLVIASITANGH</sequence>
<dbReference type="EMBL" id="VORO01000007">
    <property type="protein sequence ID" value="TXD89500.1"/>
    <property type="molecule type" value="Genomic_DNA"/>
</dbReference>
<dbReference type="EMBL" id="VORO01000006">
    <property type="protein sequence ID" value="TXD89727.1"/>
    <property type="molecule type" value="Genomic_DNA"/>
</dbReference>
<comment type="caution">
    <text evidence="4">The sequence shown here is derived from an EMBL/GenBank/DDBJ whole genome shotgun (WGS) entry which is preliminary data.</text>
</comment>
<feature type="non-terminal residue" evidence="4">
    <location>
        <position position="1"/>
    </location>
</feature>
<evidence type="ECO:0000313" key="5">
    <source>
        <dbReference type="EMBL" id="TXD86984.1"/>
    </source>
</evidence>
<name>A0A5C6ZA87_9FLAO</name>
<evidence type="ECO:0000313" key="6">
    <source>
        <dbReference type="EMBL" id="TXD87141.1"/>
    </source>
</evidence>
<keyword evidence="12" id="KW-1185">Reference proteome</keyword>
<evidence type="ECO:0000313" key="8">
    <source>
        <dbReference type="EMBL" id="TXD88602.1"/>
    </source>
</evidence>
<dbReference type="AlphaFoldDB" id="A0A5C6ZA87"/>
<dbReference type="EMBL" id="VORO01000060">
    <property type="protein sequence ID" value="TXD86436.1"/>
    <property type="molecule type" value="Genomic_DNA"/>
</dbReference>
<dbReference type="EMBL" id="VORO01000118">
    <property type="protein sequence ID" value="TXD85863.1"/>
    <property type="molecule type" value="Genomic_DNA"/>
</dbReference>
<evidence type="ECO:0000313" key="2">
    <source>
        <dbReference type="EMBL" id="TXD86429.1"/>
    </source>
</evidence>
<evidence type="ECO:0000313" key="4">
    <source>
        <dbReference type="EMBL" id="TXD86478.1"/>
    </source>
</evidence>
<protein>
    <submittedName>
        <fullName evidence="4">IS1595 family transposase</fullName>
    </submittedName>
</protein>
<dbReference type="EMBL" id="VORO01000061">
    <property type="protein sequence ID" value="TXD86429.1"/>
    <property type="molecule type" value="Genomic_DNA"/>
</dbReference>
<dbReference type="EMBL" id="VORO01000008">
    <property type="protein sequence ID" value="TXD89299.1"/>
    <property type="molecule type" value="Genomic_DNA"/>
</dbReference>